<protein>
    <submittedName>
        <fullName evidence="1">Enamine deaminase RidA</fullName>
    </submittedName>
</protein>
<evidence type="ECO:0000313" key="2">
    <source>
        <dbReference type="Proteomes" id="UP000236047"/>
    </source>
</evidence>
<dbReference type="SUPFAM" id="SSF55298">
    <property type="entry name" value="YjgF-like"/>
    <property type="match status" value="1"/>
</dbReference>
<dbReference type="InterPro" id="IPR006175">
    <property type="entry name" value="YjgF/YER057c/UK114"/>
</dbReference>
<name>A0A2N8P8I1_STRNR</name>
<dbReference type="Pfam" id="PF01042">
    <property type="entry name" value="Ribonuc_L-PSP"/>
    <property type="match status" value="1"/>
</dbReference>
<evidence type="ECO:0000313" key="1">
    <source>
        <dbReference type="EMBL" id="PNE37333.1"/>
    </source>
</evidence>
<dbReference type="Gene3D" id="3.30.1330.40">
    <property type="entry name" value="RutC-like"/>
    <property type="match status" value="1"/>
</dbReference>
<dbReference type="Proteomes" id="UP000236047">
    <property type="component" value="Unassembled WGS sequence"/>
</dbReference>
<dbReference type="InterPro" id="IPR035959">
    <property type="entry name" value="RutC-like_sf"/>
</dbReference>
<reference evidence="2" key="1">
    <citation type="submission" date="2015-09" db="EMBL/GenBank/DDBJ databases">
        <authorList>
            <person name="Graham D.E."/>
            <person name="Mahan K.M."/>
            <person name="Klingeman D.M."/>
            <person name="Fida T."/>
            <person name="Giannone R.J."/>
            <person name="Hettich R.L."/>
            <person name="Parry R.J."/>
            <person name="Spain J.C."/>
        </authorList>
    </citation>
    <scope>NUCLEOTIDE SEQUENCE [LARGE SCALE GENOMIC DNA]</scope>
    <source>
        <strain evidence="2">JCM 4701</strain>
    </source>
</reference>
<sequence>MEHTDIGPRMFGDRLGYNHAVLVENPRRWLFVAGHEARGDDGAIAHPGDIRAQIKLTFQRLQETLKEAGFTLGDVIQIRILTLDIEAVTTHYDAVTEALARANCRPASLLAQVSALSDPRMLIEIEAIAVQ</sequence>
<comment type="caution">
    <text evidence="1">The sequence shown here is derived from an EMBL/GenBank/DDBJ whole genome shotgun (WGS) entry which is preliminary data.</text>
</comment>
<proteinExistence type="predicted"/>
<dbReference type="RefSeq" id="WP_102925067.1">
    <property type="nucleotide sequence ID" value="NZ_LJSN01000003.1"/>
</dbReference>
<organism evidence="1 2">
    <name type="scientific">Streptomyces noursei</name>
    <name type="common">Streptomyces albulus</name>
    <dbReference type="NCBI Taxonomy" id="1971"/>
    <lineage>
        <taxon>Bacteria</taxon>
        <taxon>Bacillati</taxon>
        <taxon>Actinomycetota</taxon>
        <taxon>Actinomycetes</taxon>
        <taxon>Kitasatosporales</taxon>
        <taxon>Streptomycetaceae</taxon>
        <taxon>Streptomyces</taxon>
    </lineage>
</organism>
<dbReference type="AlphaFoldDB" id="A0A2N8P8I1"/>
<dbReference type="EMBL" id="LJSN01000003">
    <property type="protein sequence ID" value="PNE37333.1"/>
    <property type="molecule type" value="Genomic_DNA"/>
</dbReference>
<gene>
    <name evidence="1" type="ORF">AOB60_23665</name>
</gene>
<dbReference type="PANTHER" id="PTHR43857:SF1">
    <property type="entry name" value="YJGH FAMILY PROTEIN"/>
    <property type="match status" value="1"/>
</dbReference>
<accession>A0A2N8P8I1</accession>
<dbReference type="PANTHER" id="PTHR43857">
    <property type="entry name" value="BLR7761 PROTEIN"/>
    <property type="match status" value="1"/>
</dbReference>
<keyword evidence="2" id="KW-1185">Reference proteome</keyword>